<reference evidence="2 3" key="1">
    <citation type="submission" date="2019-04" db="EMBL/GenBank/DDBJ databases">
        <authorList>
            <person name="Hwang J.C."/>
        </authorList>
    </citation>
    <scope>NUCLEOTIDE SEQUENCE [LARGE SCALE GENOMIC DNA]</scope>
    <source>
        <strain evidence="2 3">IMCC35002</strain>
    </source>
</reference>
<keyword evidence="3" id="KW-1185">Reference proteome</keyword>
<name>A0A4V5NVV7_9GAMM</name>
<dbReference type="RefSeq" id="WP_136864381.1">
    <property type="nucleotide sequence ID" value="NZ_SWCJ01000014.1"/>
</dbReference>
<accession>A0A4V5NVV7</accession>
<sequence length="168" mass="19941">MTATRFLTGYPQPLLDKVEPLIHDNRIEAIIAKRYPQPHQIKTDNALYQYTKALKDRYLKQSAPLAKAVFDPKIHIVNHALGTHTYRARVQGKKLKVQNEIRIARLFRDLPEPFLRMIVVHELAHIKEKQHDKAFYKLCQYMEPDYHQLEFDLRLLLCQLEWNKQSGR</sequence>
<dbReference type="CDD" id="cd07344">
    <property type="entry name" value="M48_yhfN_like"/>
    <property type="match status" value="1"/>
</dbReference>
<dbReference type="Proteomes" id="UP000305675">
    <property type="component" value="Unassembled WGS sequence"/>
</dbReference>
<dbReference type="Pfam" id="PF01863">
    <property type="entry name" value="YgjP-like"/>
    <property type="match status" value="1"/>
</dbReference>
<dbReference type="PANTHER" id="PTHR30399">
    <property type="entry name" value="UNCHARACTERIZED PROTEIN YGJP"/>
    <property type="match status" value="1"/>
</dbReference>
<organism evidence="2 3">
    <name type="scientific">Ferrimonas aestuarii</name>
    <dbReference type="NCBI Taxonomy" id="2569539"/>
    <lineage>
        <taxon>Bacteria</taxon>
        <taxon>Pseudomonadati</taxon>
        <taxon>Pseudomonadota</taxon>
        <taxon>Gammaproteobacteria</taxon>
        <taxon>Alteromonadales</taxon>
        <taxon>Ferrimonadaceae</taxon>
        <taxon>Ferrimonas</taxon>
    </lineage>
</organism>
<dbReference type="AlphaFoldDB" id="A0A4V5NVV7"/>
<dbReference type="Gene3D" id="3.30.2010.10">
    <property type="entry name" value="Metalloproteases ('zincins'), catalytic domain"/>
    <property type="match status" value="1"/>
</dbReference>
<gene>
    <name evidence="2" type="ORF">FCL42_15730</name>
</gene>
<evidence type="ECO:0000313" key="3">
    <source>
        <dbReference type="Proteomes" id="UP000305675"/>
    </source>
</evidence>
<feature type="domain" description="YgjP-like metallopeptidase" evidence="1">
    <location>
        <begin position="66"/>
        <end position="153"/>
    </location>
</feature>
<comment type="caution">
    <text evidence="2">The sequence shown here is derived from an EMBL/GenBank/DDBJ whole genome shotgun (WGS) entry which is preliminary data.</text>
</comment>
<proteinExistence type="predicted"/>
<dbReference type="OrthoDB" id="9000630at2"/>
<protein>
    <submittedName>
        <fullName evidence="2">M48 family metallopeptidase</fullName>
    </submittedName>
</protein>
<dbReference type="InterPro" id="IPR002725">
    <property type="entry name" value="YgjP-like_metallopeptidase"/>
</dbReference>
<dbReference type="EMBL" id="SWCJ01000014">
    <property type="protein sequence ID" value="TKB52758.1"/>
    <property type="molecule type" value="Genomic_DNA"/>
</dbReference>
<evidence type="ECO:0000259" key="1">
    <source>
        <dbReference type="Pfam" id="PF01863"/>
    </source>
</evidence>
<evidence type="ECO:0000313" key="2">
    <source>
        <dbReference type="EMBL" id="TKB52758.1"/>
    </source>
</evidence>
<dbReference type="PANTHER" id="PTHR30399:SF1">
    <property type="entry name" value="UTP PYROPHOSPHATASE"/>
    <property type="match status" value="1"/>
</dbReference>
<dbReference type="InterPro" id="IPR053136">
    <property type="entry name" value="UTP_pyrophosphatase-like"/>
</dbReference>